<reference evidence="2 3" key="1">
    <citation type="submission" date="2023-07" db="EMBL/GenBank/DDBJ databases">
        <title>Genomic Encyclopedia of Type Strains, Phase IV (KMG-IV): sequencing the most valuable type-strain genomes for metagenomic binning, comparative biology and taxonomic classification.</title>
        <authorList>
            <person name="Goeker M."/>
        </authorList>
    </citation>
    <scope>NUCLEOTIDE SEQUENCE [LARGE SCALE GENOMIC DNA]</scope>
    <source>
        <strain evidence="2 3">DSM 102814</strain>
    </source>
</reference>
<protein>
    <recommendedName>
        <fullName evidence="4">WxL domain-containing protein</fullName>
    </recommendedName>
</protein>
<dbReference type="RefSeq" id="WP_309727390.1">
    <property type="nucleotide sequence ID" value="NZ_JAVDQA010000002.1"/>
</dbReference>
<comment type="caution">
    <text evidence="2">The sequence shown here is derived from an EMBL/GenBank/DDBJ whole genome shotgun (WGS) entry which is preliminary data.</text>
</comment>
<organism evidence="2 3">
    <name type="scientific">Mesonia maritima</name>
    <dbReference type="NCBI Taxonomy" id="1793873"/>
    <lineage>
        <taxon>Bacteria</taxon>
        <taxon>Pseudomonadati</taxon>
        <taxon>Bacteroidota</taxon>
        <taxon>Flavobacteriia</taxon>
        <taxon>Flavobacteriales</taxon>
        <taxon>Flavobacteriaceae</taxon>
        <taxon>Mesonia</taxon>
    </lineage>
</organism>
<evidence type="ECO:0000313" key="2">
    <source>
        <dbReference type="EMBL" id="MDR6300483.1"/>
    </source>
</evidence>
<keyword evidence="1" id="KW-0732">Signal</keyword>
<accession>A0ABU1K4G4</accession>
<feature type="signal peptide" evidence="1">
    <location>
        <begin position="1"/>
        <end position="22"/>
    </location>
</feature>
<evidence type="ECO:0008006" key="4">
    <source>
        <dbReference type="Google" id="ProtNLM"/>
    </source>
</evidence>
<proteinExistence type="predicted"/>
<gene>
    <name evidence="2" type="ORF">GGR31_001114</name>
</gene>
<name>A0ABU1K4G4_9FLAO</name>
<keyword evidence="3" id="KW-1185">Reference proteome</keyword>
<feature type="chain" id="PRO_5046432004" description="WxL domain-containing protein" evidence="1">
    <location>
        <begin position="23"/>
        <end position="185"/>
    </location>
</feature>
<sequence length="185" mass="19384">MKKLINTLFVTFGLLASVSTFAQNSSDDTELTVNIGESYSIEVNQATVAIDMNLPSHFTGGNESGVQDNHVKVTASGAYYVEAKTSGATFNGPSGTSTLDVSNVELVLTDGGDLSGNQSTLSNINSQATNLALSVTEQEVVNVDGGDLNRGFDVNYLIPAANASNFLNQANGNYTTTVTYTIVPN</sequence>
<evidence type="ECO:0000256" key="1">
    <source>
        <dbReference type="SAM" id="SignalP"/>
    </source>
</evidence>
<evidence type="ECO:0000313" key="3">
    <source>
        <dbReference type="Proteomes" id="UP001257659"/>
    </source>
</evidence>
<dbReference type="Proteomes" id="UP001257659">
    <property type="component" value="Unassembled WGS sequence"/>
</dbReference>
<dbReference type="EMBL" id="JAVDQA010000002">
    <property type="protein sequence ID" value="MDR6300483.1"/>
    <property type="molecule type" value="Genomic_DNA"/>
</dbReference>